<proteinExistence type="predicted"/>
<reference evidence="3 4" key="1">
    <citation type="submission" date="2019-12" db="EMBL/GenBank/DDBJ databases">
        <authorList>
            <person name="Alioto T."/>
            <person name="Alioto T."/>
            <person name="Gomez Garrido J."/>
        </authorList>
    </citation>
    <scope>NUCLEOTIDE SEQUENCE [LARGE SCALE GENOMIC DNA]</scope>
</reference>
<name>A0A8S0V2T8_OLEEU</name>
<feature type="transmembrane region" description="Helical" evidence="2">
    <location>
        <begin position="78"/>
        <end position="98"/>
    </location>
</feature>
<keyword evidence="2" id="KW-1133">Transmembrane helix</keyword>
<sequence>MWNPKVNRFDSQRWSSSSRHCKRSSSPVAQLVAIDLPVQLTPTASVRREDIASDCGGDGGGVRVGGDSGYYSCKPAMILYFFAMVCGSGCGDGLRWLWWS</sequence>
<dbReference type="Proteomes" id="UP000594638">
    <property type="component" value="Unassembled WGS sequence"/>
</dbReference>
<keyword evidence="2" id="KW-0472">Membrane</keyword>
<protein>
    <submittedName>
        <fullName evidence="3">Uncharacterized protein</fullName>
    </submittedName>
</protein>
<organism evidence="3 4">
    <name type="scientific">Olea europaea subsp. europaea</name>
    <dbReference type="NCBI Taxonomy" id="158383"/>
    <lineage>
        <taxon>Eukaryota</taxon>
        <taxon>Viridiplantae</taxon>
        <taxon>Streptophyta</taxon>
        <taxon>Embryophyta</taxon>
        <taxon>Tracheophyta</taxon>
        <taxon>Spermatophyta</taxon>
        <taxon>Magnoliopsida</taxon>
        <taxon>eudicotyledons</taxon>
        <taxon>Gunneridae</taxon>
        <taxon>Pentapetalae</taxon>
        <taxon>asterids</taxon>
        <taxon>lamiids</taxon>
        <taxon>Lamiales</taxon>
        <taxon>Oleaceae</taxon>
        <taxon>Oleeae</taxon>
        <taxon>Olea</taxon>
    </lineage>
</organism>
<comment type="caution">
    <text evidence="3">The sequence shown here is derived from an EMBL/GenBank/DDBJ whole genome shotgun (WGS) entry which is preliminary data.</text>
</comment>
<evidence type="ECO:0000256" key="2">
    <source>
        <dbReference type="SAM" id="Phobius"/>
    </source>
</evidence>
<dbReference type="AlphaFoldDB" id="A0A8S0V2T8"/>
<accession>A0A8S0V2T8</accession>
<dbReference type="Gramene" id="OE9A092361T1">
    <property type="protein sequence ID" value="OE9A092361C1"/>
    <property type="gene ID" value="OE9A092361"/>
</dbReference>
<feature type="region of interest" description="Disordered" evidence="1">
    <location>
        <begin position="1"/>
        <end position="27"/>
    </location>
</feature>
<evidence type="ECO:0000313" key="4">
    <source>
        <dbReference type="Proteomes" id="UP000594638"/>
    </source>
</evidence>
<evidence type="ECO:0000313" key="3">
    <source>
        <dbReference type="EMBL" id="CAA3024494.1"/>
    </source>
</evidence>
<evidence type="ECO:0000256" key="1">
    <source>
        <dbReference type="SAM" id="MobiDB-lite"/>
    </source>
</evidence>
<gene>
    <name evidence="3" type="ORF">OLEA9_A092361</name>
</gene>
<keyword evidence="2" id="KW-0812">Transmembrane</keyword>
<dbReference type="EMBL" id="CACTIH010009109">
    <property type="protein sequence ID" value="CAA3024494.1"/>
    <property type="molecule type" value="Genomic_DNA"/>
</dbReference>
<keyword evidence="4" id="KW-1185">Reference proteome</keyword>